<name>A0ABS6DQC9_9MOLU</name>
<proteinExistence type="predicted"/>
<evidence type="ECO:0000313" key="2">
    <source>
        <dbReference type="Proteomes" id="UP000718793"/>
    </source>
</evidence>
<protein>
    <submittedName>
        <fullName evidence="1">DUF2779 domain-containing protein</fullName>
    </submittedName>
</protein>
<keyword evidence="2" id="KW-1185">Reference proteome</keyword>
<organism evidence="1 2">
    <name type="scientific">Mycoplasma zalophi</name>
    <dbReference type="NCBI Taxonomy" id="191287"/>
    <lineage>
        <taxon>Bacteria</taxon>
        <taxon>Bacillati</taxon>
        <taxon>Mycoplasmatota</taxon>
        <taxon>Mollicutes</taxon>
        <taxon>Mycoplasmataceae</taxon>
        <taxon>Mycoplasma</taxon>
    </lineage>
</organism>
<dbReference type="RefSeq" id="WP_216489202.1">
    <property type="nucleotide sequence ID" value="NZ_JAHMHH010000003.1"/>
</dbReference>
<accession>A0ABS6DQC9</accession>
<reference evidence="1" key="1">
    <citation type="submission" date="2021-06" db="EMBL/GenBank/DDBJ databases">
        <title>Novel Mycoplasma species detected in California sea lions (Zalophus californianus) from the USA.</title>
        <authorList>
            <person name="Volokhov D.V."/>
            <person name="Furtak V.A."/>
            <person name="Zagorodnyaya T.A."/>
        </authorList>
    </citation>
    <scope>NUCLEOTIDE SEQUENCE [LARGE SCALE GENOMIC DNA]</scope>
    <source>
        <strain evidence="1">CSL 5346</strain>
    </source>
</reference>
<evidence type="ECO:0000313" key="1">
    <source>
        <dbReference type="EMBL" id="MBU4692524.1"/>
    </source>
</evidence>
<gene>
    <name evidence="1" type="ORF">KQ875_02880</name>
</gene>
<comment type="caution">
    <text evidence="1">The sequence shown here is derived from an EMBL/GenBank/DDBJ whole genome shotgun (WGS) entry which is preliminary data.</text>
</comment>
<dbReference type="Proteomes" id="UP000718793">
    <property type="component" value="Unassembled WGS sequence"/>
</dbReference>
<sequence>MTISEANKKQKTKVFIDFEAITNPFARIIKIENSTPYCYTLGFQDEHGIFKSRTYVMNFKSNKNFYETLRLQIKKDIKKINPKIKIQDVEFVGHNPVLENKCLKKLFPKNKVSPLISQQTISLSTLTRREFKKQYFSEIKEIIRQKSKHNVFKNRILSNNGAIASYVGFLLFCKDNNFETTKHYYIEINKQLLIKELKEYSHDDVWKMEYVNKHLDEVDMWLKDINHRRELLKQLNALDLDENMTIKELKDRIWDI</sequence>
<dbReference type="EMBL" id="JAHMHH010000003">
    <property type="protein sequence ID" value="MBU4692524.1"/>
    <property type="molecule type" value="Genomic_DNA"/>
</dbReference>